<feature type="compositionally biased region" description="Polar residues" evidence="1">
    <location>
        <begin position="49"/>
        <end position="66"/>
    </location>
</feature>
<dbReference type="AlphaFoldDB" id="A0AA86SXP5"/>
<keyword evidence="3" id="KW-1185">Reference proteome</keyword>
<feature type="region of interest" description="Disordered" evidence="1">
    <location>
        <begin position="42"/>
        <end position="91"/>
    </location>
</feature>
<evidence type="ECO:0000313" key="2">
    <source>
        <dbReference type="EMBL" id="CAJ1974923.1"/>
    </source>
</evidence>
<name>A0AA86SXP5_9FABA</name>
<evidence type="ECO:0000256" key="1">
    <source>
        <dbReference type="SAM" id="MobiDB-lite"/>
    </source>
</evidence>
<accession>A0AA86SXP5</accession>
<reference evidence="2" key="1">
    <citation type="submission" date="2023-10" db="EMBL/GenBank/DDBJ databases">
        <authorList>
            <person name="Domelevo Entfellner J.-B."/>
        </authorList>
    </citation>
    <scope>NUCLEOTIDE SEQUENCE</scope>
</reference>
<evidence type="ECO:0000313" key="3">
    <source>
        <dbReference type="Proteomes" id="UP001189624"/>
    </source>
</evidence>
<gene>
    <name evidence="2" type="ORF">AYBTSS11_LOCUS27011</name>
</gene>
<dbReference type="EMBL" id="OY731406">
    <property type="protein sequence ID" value="CAJ1974923.1"/>
    <property type="molecule type" value="Genomic_DNA"/>
</dbReference>
<dbReference type="Gramene" id="rna-AYBTSS11_LOCUS27011">
    <property type="protein sequence ID" value="CAJ1974923.1"/>
    <property type="gene ID" value="gene-AYBTSS11_LOCUS27011"/>
</dbReference>
<dbReference type="Proteomes" id="UP001189624">
    <property type="component" value="Chromosome 9"/>
</dbReference>
<feature type="non-terminal residue" evidence="2">
    <location>
        <position position="1"/>
    </location>
</feature>
<feature type="compositionally biased region" description="Basic residues" evidence="1">
    <location>
        <begin position="71"/>
        <end position="85"/>
    </location>
</feature>
<sequence>SSPHSPCTFTFPFPFQPYCATRTLAITSNHGQHHSISLLNPSLEPAQPLFNSDRSSSTVTRNTTKQPPRSPHNHSPKSPSHHHDHPHLQPL</sequence>
<protein>
    <submittedName>
        <fullName evidence="2">Uncharacterized protein</fullName>
    </submittedName>
</protein>
<proteinExistence type="predicted"/>
<organism evidence="2 3">
    <name type="scientific">Sphenostylis stenocarpa</name>
    <dbReference type="NCBI Taxonomy" id="92480"/>
    <lineage>
        <taxon>Eukaryota</taxon>
        <taxon>Viridiplantae</taxon>
        <taxon>Streptophyta</taxon>
        <taxon>Embryophyta</taxon>
        <taxon>Tracheophyta</taxon>
        <taxon>Spermatophyta</taxon>
        <taxon>Magnoliopsida</taxon>
        <taxon>eudicotyledons</taxon>
        <taxon>Gunneridae</taxon>
        <taxon>Pentapetalae</taxon>
        <taxon>rosids</taxon>
        <taxon>fabids</taxon>
        <taxon>Fabales</taxon>
        <taxon>Fabaceae</taxon>
        <taxon>Papilionoideae</taxon>
        <taxon>50 kb inversion clade</taxon>
        <taxon>NPAAA clade</taxon>
        <taxon>indigoferoid/millettioid clade</taxon>
        <taxon>Phaseoleae</taxon>
        <taxon>Sphenostylis</taxon>
    </lineage>
</organism>